<dbReference type="PROSITE" id="PS00622">
    <property type="entry name" value="HTH_LUXR_1"/>
    <property type="match status" value="1"/>
</dbReference>
<evidence type="ECO:0000256" key="2">
    <source>
        <dbReference type="ARBA" id="ARBA00023125"/>
    </source>
</evidence>
<dbReference type="SMART" id="SM00421">
    <property type="entry name" value="HTH_LUXR"/>
    <property type="match status" value="1"/>
</dbReference>
<gene>
    <name evidence="6" type="ORF">WN71_009325</name>
</gene>
<keyword evidence="1" id="KW-0805">Transcription regulation</keyword>
<dbReference type="AlphaFoldDB" id="A0A1J4P1Y4"/>
<dbReference type="InterPro" id="IPR016032">
    <property type="entry name" value="Sig_transdc_resp-reg_C-effctor"/>
</dbReference>
<name>A0A1J4P1Y4_9ACTN</name>
<dbReference type="PROSITE" id="PS50043">
    <property type="entry name" value="HTH_LUXR_2"/>
    <property type="match status" value="1"/>
</dbReference>
<evidence type="ECO:0000256" key="1">
    <source>
        <dbReference type="ARBA" id="ARBA00023015"/>
    </source>
</evidence>
<dbReference type="Gene3D" id="3.40.50.2300">
    <property type="match status" value="1"/>
</dbReference>
<keyword evidence="3" id="KW-0804">Transcription</keyword>
<evidence type="ECO:0000256" key="3">
    <source>
        <dbReference type="ARBA" id="ARBA00023163"/>
    </source>
</evidence>
<keyword evidence="2" id="KW-0238">DNA-binding</keyword>
<dbReference type="Proteomes" id="UP000034196">
    <property type="component" value="Unassembled WGS sequence"/>
</dbReference>
<dbReference type="OrthoDB" id="9810375at2"/>
<dbReference type="PRINTS" id="PR00038">
    <property type="entry name" value="HTHLUXR"/>
</dbReference>
<dbReference type="SUPFAM" id="SSF46894">
    <property type="entry name" value="C-terminal effector domain of the bipartite response regulators"/>
    <property type="match status" value="1"/>
</dbReference>
<dbReference type="GO" id="GO:0003677">
    <property type="term" value="F:DNA binding"/>
    <property type="evidence" value="ECO:0007669"/>
    <property type="project" value="UniProtKB-KW"/>
</dbReference>
<evidence type="ECO:0000313" key="6">
    <source>
        <dbReference type="EMBL" id="OIJ68226.1"/>
    </source>
</evidence>
<dbReference type="STRING" id="1428628.WN71_009325"/>
<keyword evidence="7" id="KW-1185">Reference proteome</keyword>
<feature type="region of interest" description="Disordered" evidence="4">
    <location>
        <begin position="1"/>
        <end position="57"/>
    </location>
</feature>
<dbReference type="GO" id="GO:0006355">
    <property type="term" value="P:regulation of DNA-templated transcription"/>
    <property type="evidence" value="ECO:0007669"/>
    <property type="project" value="InterPro"/>
</dbReference>
<feature type="compositionally biased region" description="Gly residues" evidence="4">
    <location>
        <begin position="46"/>
        <end position="55"/>
    </location>
</feature>
<comment type="caution">
    <text evidence="6">The sequence shown here is derived from an EMBL/GenBank/DDBJ whole genome shotgun (WGS) entry which is preliminary data.</text>
</comment>
<accession>A0A1J4P1Y4</accession>
<evidence type="ECO:0000313" key="7">
    <source>
        <dbReference type="Proteomes" id="UP000034196"/>
    </source>
</evidence>
<dbReference type="Pfam" id="PF00196">
    <property type="entry name" value="GerE"/>
    <property type="match status" value="1"/>
</dbReference>
<feature type="domain" description="HTH luxR-type" evidence="5">
    <location>
        <begin position="192"/>
        <end position="257"/>
    </location>
</feature>
<organism evidence="6 7">
    <name type="scientific">Streptomyces mangrovisoli</name>
    <dbReference type="NCBI Taxonomy" id="1428628"/>
    <lineage>
        <taxon>Bacteria</taxon>
        <taxon>Bacillati</taxon>
        <taxon>Actinomycetota</taxon>
        <taxon>Actinomycetes</taxon>
        <taxon>Kitasatosporales</taxon>
        <taxon>Streptomycetaceae</taxon>
        <taxon>Streptomyces</taxon>
    </lineage>
</organism>
<dbReference type="PANTHER" id="PTHR44688:SF16">
    <property type="entry name" value="DNA-BINDING TRANSCRIPTIONAL ACTIVATOR DEVR_DOSR"/>
    <property type="match status" value="1"/>
</dbReference>
<dbReference type="CDD" id="cd06170">
    <property type="entry name" value="LuxR_C_like"/>
    <property type="match status" value="1"/>
</dbReference>
<protein>
    <recommendedName>
        <fullName evidence="5">HTH luxR-type domain-containing protein</fullName>
    </recommendedName>
</protein>
<dbReference type="InterPro" id="IPR000792">
    <property type="entry name" value="Tscrpt_reg_LuxR_C"/>
</dbReference>
<proteinExistence type="predicted"/>
<dbReference type="RefSeq" id="WP_052742963.1">
    <property type="nucleotide sequence ID" value="NZ_LAVA02000018.1"/>
</dbReference>
<dbReference type="EMBL" id="LAVA02000018">
    <property type="protein sequence ID" value="OIJ68226.1"/>
    <property type="molecule type" value="Genomic_DNA"/>
</dbReference>
<evidence type="ECO:0000256" key="4">
    <source>
        <dbReference type="SAM" id="MobiDB-lite"/>
    </source>
</evidence>
<evidence type="ECO:0000259" key="5">
    <source>
        <dbReference type="PROSITE" id="PS50043"/>
    </source>
</evidence>
<dbReference type="PANTHER" id="PTHR44688">
    <property type="entry name" value="DNA-BINDING TRANSCRIPTIONAL ACTIVATOR DEVR_DOSR"/>
    <property type="match status" value="1"/>
</dbReference>
<sequence length="262" mass="27318">MDEPQVALHVLPSAPRPQGPVRTPDDPPPAASPPRARDRRDTLGSGHAGETGQGGEAETAAVRVLVVGEDPLARVGIRTLLTGHTGIRVVGESAPDVRITAALRAGRPQVLVVHGRSLTAEQRELVGREAGERAGILVLGGPETAAGRWAAARGHLPAGADAGQVASAVVLAAAGYRLLTASGTGDDTPRVSAVDPGRLTDRECEVLDLLARGLTNAEIAAALSVSEHTVKTHVQNLLHKLRLRNRVHAAIYAFEAGIRRPR</sequence>
<reference evidence="6" key="1">
    <citation type="submission" date="2016-10" db="EMBL/GenBank/DDBJ databases">
        <title>Genome sequence of Streptomyces mangrovisoli MUSC 149.</title>
        <authorList>
            <person name="Lee L.-H."/>
            <person name="Ser H.-L."/>
        </authorList>
    </citation>
    <scope>NUCLEOTIDE SEQUENCE [LARGE SCALE GENOMIC DNA]</scope>
    <source>
        <strain evidence="6">MUSC 149</strain>
    </source>
</reference>